<organism evidence="1 2">
    <name type="scientific">Morchella conica CCBAS932</name>
    <dbReference type="NCBI Taxonomy" id="1392247"/>
    <lineage>
        <taxon>Eukaryota</taxon>
        <taxon>Fungi</taxon>
        <taxon>Dikarya</taxon>
        <taxon>Ascomycota</taxon>
        <taxon>Pezizomycotina</taxon>
        <taxon>Pezizomycetes</taxon>
        <taxon>Pezizales</taxon>
        <taxon>Morchellaceae</taxon>
        <taxon>Morchella</taxon>
    </lineage>
</organism>
<accession>A0A3N4KQG2</accession>
<gene>
    <name evidence="1" type="ORF">P167DRAFT_368779</name>
</gene>
<evidence type="ECO:0000313" key="1">
    <source>
        <dbReference type="EMBL" id="RPB07995.1"/>
    </source>
</evidence>
<protein>
    <submittedName>
        <fullName evidence="1">Uncharacterized protein</fullName>
    </submittedName>
</protein>
<dbReference type="AlphaFoldDB" id="A0A3N4KQG2"/>
<dbReference type="EMBL" id="ML119170">
    <property type="protein sequence ID" value="RPB07995.1"/>
    <property type="molecule type" value="Genomic_DNA"/>
</dbReference>
<name>A0A3N4KQG2_9PEZI</name>
<dbReference type="Proteomes" id="UP000277580">
    <property type="component" value="Unassembled WGS sequence"/>
</dbReference>
<dbReference type="OrthoDB" id="10017208at2759"/>
<evidence type="ECO:0000313" key="2">
    <source>
        <dbReference type="Proteomes" id="UP000277580"/>
    </source>
</evidence>
<dbReference type="InParanoid" id="A0A3N4KQG2"/>
<keyword evidence="2" id="KW-1185">Reference proteome</keyword>
<reference evidence="1 2" key="1">
    <citation type="journal article" date="2018" name="Nat. Ecol. Evol.">
        <title>Pezizomycetes genomes reveal the molecular basis of ectomycorrhizal truffle lifestyle.</title>
        <authorList>
            <person name="Murat C."/>
            <person name="Payen T."/>
            <person name="Noel B."/>
            <person name="Kuo A."/>
            <person name="Morin E."/>
            <person name="Chen J."/>
            <person name="Kohler A."/>
            <person name="Krizsan K."/>
            <person name="Balestrini R."/>
            <person name="Da Silva C."/>
            <person name="Montanini B."/>
            <person name="Hainaut M."/>
            <person name="Levati E."/>
            <person name="Barry K.W."/>
            <person name="Belfiori B."/>
            <person name="Cichocki N."/>
            <person name="Clum A."/>
            <person name="Dockter R.B."/>
            <person name="Fauchery L."/>
            <person name="Guy J."/>
            <person name="Iotti M."/>
            <person name="Le Tacon F."/>
            <person name="Lindquist E.A."/>
            <person name="Lipzen A."/>
            <person name="Malagnac F."/>
            <person name="Mello A."/>
            <person name="Molinier V."/>
            <person name="Miyauchi S."/>
            <person name="Poulain J."/>
            <person name="Riccioni C."/>
            <person name="Rubini A."/>
            <person name="Sitrit Y."/>
            <person name="Splivallo R."/>
            <person name="Traeger S."/>
            <person name="Wang M."/>
            <person name="Zifcakova L."/>
            <person name="Wipf D."/>
            <person name="Zambonelli A."/>
            <person name="Paolocci F."/>
            <person name="Nowrousian M."/>
            <person name="Ottonello S."/>
            <person name="Baldrian P."/>
            <person name="Spatafora J.W."/>
            <person name="Henrissat B."/>
            <person name="Nagy L.G."/>
            <person name="Aury J.M."/>
            <person name="Wincker P."/>
            <person name="Grigoriev I.V."/>
            <person name="Bonfante P."/>
            <person name="Martin F.M."/>
        </authorList>
    </citation>
    <scope>NUCLEOTIDE SEQUENCE [LARGE SCALE GENOMIC DNA]</scope>
    <source>
        <strain evidence="1 2">CCBAS932</strain>
    </source>
</reference>
<sequence length="162" mass="18055">MCVKLLITPLIDAREFEKATDTTQFVETPTSLTGRMISEKSQHVYYENQLRRSSNMRPHQQQDMSRLAPFIMSGKRLSNDGKVVSLFSRFTGKIPMIGRLNIAIEDSEGRSEWTIHLAGPPNIAGISLKGCTTSREMASVEFQLHTCMFSGSGVFGNSVIHS</sequence>
<proteinExistence type="predicted"/>